<organism evidence="2 3">
    <name type="scientific">Bos mutus</name>
    <name type="common">wild yak</name>
    <dbReference type="NCBI Taxonomy" id="72004"/>
    <lineage>
        <taxon>Eukaryota</taxon>
        <taxon>Metazoa</taxon>
        <taxon>Chordata</taxon>
        <taxon>Craniata</taxon>
        <taxon>Vertebrata</taxon>
        <taxon>Euteleostomi</taxon>
        <taxon>Mammalia</taxon>
        <taxon>Eutheria</taxon>
        <taxon>Laurasiatheria</taxon>
        <taxon>Artiodactyla</taxon>
        <taxon>Ruminantia</taxon>
        <taxon>Pecora</taxon>
        <taxon>Bovidae</taxon>
        <taxon>Bovinae</taxon>
        <taxon>Bos</taxon>
    </lineage>
</organism>
<dbReference type="Proteomes" id="UP000322234">
    <property type="component" value="Unassembled WGS sequence"/>
</dbReference>
<comment type="caution">
    <text evidence="2">The sequence shown here is derived from an EMBL/GenBank/DDBJ whole genome shotgun (WGS) entry which is preliminary data.</text>
</comment>
<proteinExistence type="predicted"/>
<feature type="compositionally biased region" description="Basic residues" evidence="1">
    <location>
        <begin position="72"/>
        <end position="83"/>
    </location>
</feature>
<dbReference type="EMBL" id="VBQZ03000191">
    <property type="protein sequence ID" value="MXQ97452.1"/>
    <property type="molecule type" value="Genomic_DNA"/>
</dbReference>
<protein>
    <submittedName>
        <fullName evidence="2">Uncharacterized protein</fullName>
    </submittedName>
</protein>
<evidence type="ECO:0000313" key="3">
    <source>
        <dbReference type="Proteomes" id="UP000322234"/>
    </source>
</evidence>
<reference evidence="2" key="1">
    <citation type="submission" date="2019-10" db="EMBL/GenBank/DDBJ databases">
        <title>The sequence and de novo assembly of the wild yak genome.</title>
        <authorList>
            <person name="Liu Y."/>
        </authorList>
    </citation>
    <scope>NUCLEOTIDE SEQUENCE [LARGE SCALE GENOMIC DNA]</scope>
    <source>
        <strain evidence="2">WY2019</strain>
    </source>
</reference>
<sequence>MEKAASGMPGTFRTALSPGFAVGDSLLPGRDAPFCLWRLVVSERQAQQVVTHGHAKNRTCVLEALHGARRNFPRKSPRCRHGVRNGIVKDGASSAR</sequence>
<name>A0A6B0S603_9CETA</name>
<evidence type="ECO:0000256" key="1">
    <source>
        <dbReference type="SAM" id="MobiDB-lite"/>
    </source>
</evidence>
<evidence type="ECO:0000313" key="2">
    <source>
        <dbReference type="EMBL" id="MXQ97452.1"/>
    </source>
</evidence>
<gene>
    <name evidence="2" type="ORF">E5288_WYG019708</name>
</gene>
<feature type="region of interest" description="Disordered" evidence="1">
    <location>
        <begin position="72"/>
        <end position="96"/>
    </location>
</feature>
<dbReference type="AlphaFoldDB" id="A0A6B0S603"/>
<keyword evidence="3" id="KW-1185">Reference proteome</keyword>
<accession>A0A6B0S603</accession>